<name>A0ABR3QYK4_9PLEO</name>
<evidence type="ECO:0000313" key="3">
    <source>
        <dbReference type="Proteomes" id="UP001521785"/>
    </source>
</evidence>
<dbReference type="Proteomes" id="UP001521785">
    <property type="component" value="Unassembled WGS sequence"/>
</dbReference>
<protein>
    <submittedName>
        <fullName evidence="2">Uncharacterized protein</fullName>
    </submittedName>
</protein>
<dbReference type="EMBL" id="JAKJXO020000013">
    <property type="protein sequence ID" value="KAL1597245.1"/>
    <property type="molecule type" value="Genomic_DNA"/>
</dbReference>
<organism evidence="2 3">
    <name type="scientific">Paraconiothyrium brasiliense</name>
    <dbReference type="NCBI Taxonomy" id="300254"/>
    <lineage>
        <taxon>Eukaryota</taxon>
        <taxon>Fungi</taxon>
        <taxon>Dikarya</taxon>
        <taxon>Ascomycota</taxon>
        <taxon>Pezizomycotina</taxon>
        <taxon>Dothideomycetes</taxon>
        <taxon>Pleosporomycetidae</taxon>
        <taxon>Pleosporales</taxon>
        <taxon>Massarineae</taxon>
        <taxon>Didymosphaeriaceae</taxon>
        <taxon>Paraconiothyrium</taxon>
    </lineage>
</organism>
<accession>A0ABR3QYK4</accession>
<evidence type="ECO:0000256" key="1">
    <source>
        <dbReference type="SAM" id="SignalP"/>
    </source>
</evidence>
<proteinExistence type="predicted"/>
<reference evidence="2 3" key="1">
    <citation type="submission" date="2024-02" db="EMBL/GenBank/DDBJ databases">
        <title>De novo assembly and annotation of 12 fungi associated with fruit tree decline syndrome in Ontario, Canada.</title>
        <authorList>
            <person name="Sulman M."/>
            <person name="Ellouze W."/>
            <person name="Ilyukhin E."/>
        </authorList>
    </citation>
    <scope>NUCLEOTIDE SEQUENCE [LARGE SCALE GENOMIC DNA]</scope>
    <source>
        <strain evidence="2 3">M42-189</strain>
    </source>
</reference>
<sequence>MKFTLASVLALAAITKAAEVTLFSGRDCNQADKIGDTLTVPDESGNIADANFKDDNAKPVSMLVIGWATVLLKKNTNDIFDQPTCPYCANYYTQHGTVDDGCHPDDGQKCVNIDTGFGIGHVKLIAIGDPSPADLPCRNYANQCGFPTPPSNGFCDQSH</sequence>
<gene>
    <name evidence="2" type="ORF">SLS60_008828</name>
</gene>
<feature type="signal peptide" evidence="1">
    <location>
        <begin position="1"/>
        <end position="17"/>
    </location>
</feature>
<keyword evidence="1" id="KW-0732">Signal</keyword>
<keyword evidence="3" id="KW-1185">Reference proteome</keyword>
<comment type="caution">
    <text evidence="2">The sequence shown here is derived from an EMBL/GenBank/DDBJ whole genome shotgun (WGS) entry which is preliminary data.</text>
</comment>
<feature type="chain" id="PRO_5047049632" evidence="1">
    <location>
        <begin position="18"/>
        <end position="159"/>
    </location>
</feature>
<evidence type="ECO:0000313" key="2">
    <source>
        <dbReference type="EMBL" id="KAL1597245.1"/>
    </source>
</evidence>